<keyword evidence="6" id="KW-1133">Transmembrane helix</keyword>
<dbReference type="GO" id="GO:0052621">
    <property type="term" value="F:diguanylate cyclase activity"/>
    <property type="evidence" value="ECO:0007669"/>
    <property type="project" value="UniProtKB-EC"/>
</dbReference>
<comment type="catalytic activity">
    <reaction evidence="5">
        <text>2 GTP = 3',3'-c-di-GMP + 2 diphosphate</text>
        <dbReference type="Rhea" id="RHEA:24898"/>
        <dbReference type="ChEBI" id="CHEBI:33019"/>
        <dbReference type="ChEBI" id="CHEBI:37565"/>
        <dbReference type="ChEBI" id="CHEBI:58805"/>
        <dbReference type="EC" id="2.7.7.65"/>
    </reaction>
</comment>
<dbReference type="PROSITE" id="PS50887">
    <property type="entry name" value="GGDEF"/>
    <property type="match status" value="1"/>
</dbReference>
<evidence type="ECO:0000256" key="6">
    <source>
        <dbReference type="SAM" id="Phobius"/>
    </source>
</evidence>
<evidence type="ECO:0000256" key="3">
    <source>
        <dbReference type="ARBA" id="ARBA00012528"/>
    </source>
</evidence>
<dbReference type="InterPro" id="IPR000160">
    <property type="entry name" value="GGDEF_dom"/>
</dbReference>
<comment type="cofactor">
    <cofactor evidence="1">
        <name>Mg(2+)</name>
        <dbReference type="ChEBI" id="CHEBI:18420"/>
    </cofactor>
</comment>
<keyword evidence="4" id="KW-0547">Nucleotide-binding</keyword>
<evidence type="ECO:0000256" key="1">
    <source>
        <dbReference type="ARBA" id="ARBA00001946"/>
    </source>
</evidence>
<proteinExistence type="predicted"/>
<keyword evidence="6" id="KW-0472">Membrane</keyword>
<dbReference type="Proteomes" id="UP000503580">
    <property type="component" value="Chromosome"/>
</dbReference>
<evidence type="ECO:0000256" key="5">
    <source>
        <dbReference type="ARBA" id="ARBA00034247"/>
    </source>
</evidence>
<dbReference type="KEGG" id="kgn:GY169_15105"/>
<dbReference type="SMART" id="SM00267">
    <property type="entry name" value="GGDEF"/>
    <property type="match status" value="1"/>
</dbReference>
<dbReference type="Gene3D" id="3.30.70.270">
    <property type="match status" value="1"/>
</dbReference>
<evidence type="ECO:0000259" key="7">
    <source>
        <dbReference type="PROSITE" id="PS50887"/>
    </source>
</evidence>
<accession>A0A6G9RMA6</accession>
<keyword evidence="6" id="KW-0812">Transmembrane</keyword>
<feature type="transmembrane region" description="Helical" evidence="6">
    <location>
        <begin position="283"/>
        <end position="302"/>
    </location>
</feature>
<dbReference type="PANTHER" id="PTHR45138:SF9">
    <property type="entry name" value="DIGUANYLATE CYCLASE DGCM-RELATED"/>
    <property type="match status" value="1"/>
</dbReference>
<dbReference type="SUPFAM" id="SSF55073">
    <property type="entry name" value="Nucleotide cyclase"/>
    <property type="match status" value="1"/>
</dbReference>
<name>A0A6G9RMA6_9ENTR</name>
<dbReference type="GO" id="GO:0005525">
    <property type="term" value="F:GTP binding"/>
    <property type="evidence" value="ECO:0007669"/>
    <property type="project" value="UniProtKB-KW"/>
</dbReference>
<evidence type="ECO:0000256" key="2">
    <source>
        <dbReference type="ARBA" id="ARBA00004665"/>
    </source>
</evidence>
<evidence type="ECO:0000256" key="4">
    <source>
        <dbReference type="ARBA" id="ARBA00023134"/>
    </source>
</evidence>
<evidence type="ECO:0000313" key="9">
    <source>
        <dbReference type="Proteomes" id="UP000503580"/>
    </source>
</evidence>
<dbReference type="InterPro" id="IPR043128">
    <property type="entry name" value="Rev_trsase/Diguanyl_cyclase"/>
</dbReference>
<dbReference type="RefSeq" id="WP_167576228.1">
    <property type="nucleotide sequence ID" value="NZ_CP050321.1"/>
</dbReference>
<dbReference type="AlphaFoldDB" id="A0A6G9RMA6"/>
<dbReference type="EMBL" id="CP050321">
    <property type="protein sequence ID" value="QIR28050.1"/>
    <property type="molecule type" value="Genomic_DNA"/>
</dbReference>
<dbReference type="EC" id="2.7.7.65" evidence="3"/>
<feature type="domain" description="GGDEF" evidence="7">
    <location>
        <begin position="374"/>
        <end position="504"/>
    </location>
</feature>
<dbReference type="CDD" id="cd01949">
    <property type="entry name" value="GGDEF"/>
    <property type="match status" value="1"/>
</dbReference>
<keyword evidence="9" id="KW-1185">Reference proteome</keyword>
<dbReference type="InterPro" id="IPR029787">
    <property type="entry name" value="Nucleotide_cyclase"/>
</dbReference>
<dbReference type="NCBIfam" id="TIGR00254">
    <property type="entry name" value="GGDEF"/>
    <property type="match status" value="1"/>
</dbReference>
<protein>
    <recommendedName>
        <fullName evidence="3">diguanylate cyclase</fullName>
        <ecNumber evidence="3">2.7.7.65</ecNumber>
    </recommendedName>
</protein>
<dbReference type="InterPro" id="IPR050469">
    <property type="entry name" value="Diguanylate_Cyclase"/>
</dbReference>
<dbReference type="PANTHER" id="PTHR45138">
    <property type="entry name" value="REGULATORY COMPONENTS OF SENSORY TRANSDUCTION SYSTEM"/>
    <property type="match status" value="1"/>
</dbReference>
<gene>
    <name evidence="8" type="ORF">GY169_15105</name>
</gene>
<dbReference type="Pfam" id="PF00990">
    <property type="entry name" value="GGDEF"/>
    <property type="match status" value="1"/>
</dbReference>
<evidence type="ECO:0000313" key="8">
    <source>
        <dbReference type="EMBL" id="QIR28050.1"/>
    </source>
</evidence>
<organism evidence="8 9">
    <name type="scientific">Kluyvera genomosp. 3</name>
    <dbReference type="NCBI Taxonomy" id="2774055"/>
    <lineage>
        <taxon>Bacteria</taxon>
        <taxon>Pseudomonadati</taxon>
        <taxon>Pseudomonadota</taxon>
        <taxon>Gammaproteobacteria</taxon>
        <taxon>Enterobacterales</taxon>
        <taxon>Enterobacteriaceae</taxon>
        <taxon>Kluyvera</taxon>
    </lineage>
</organism>
<sequence>MIRNLNFRRPLNICFLKTAIIFTLACIAVLAVQWHDVKSSYQRQNMRDVQNLAAYTAKYLHDYDIMLDETIEQFISIKQDKKNDDGELRHWLFERFSTMPDARTLVYADQQGGFIRLPNVELNDKTEEDTDPRHKIWYMAAIRDDGGNTHYTRSRDIFDDAVSTLTLSKSLINNVDGEKLGVLAIRLNQEPSMDILNAAYSTLPGRKWIMDNEGQQITNEREAVNPQTLANVAPRLNKQTPFFYLPDSERWYFCSAVGDTTWFLVHEVRNSDLISQVFTHSLNVIYCLAFGLLALFVCWWMVRSSLNGLYISIANGIRNGAIELKAAEEMLYEEIHNTTVQQEMIKNEALTDGLTELKNRRAFDNDIEFLQQTNDLCIAMIDIDNFKTINDTYGHAVGDMVLRTVADIGLRLRGMDNITLYRYGGEEIVVLFHGMTQHDALAFLERWRETCEQRHFRETNLRVTFSGGIATKDDMRVEEALVLADKRLYEAKRNGKNRIIGESLTSA</sequence>
<comment type="pathway">
    <text evidence="2">Purine metabolism; 3',5'-cyclic di-GMP biosynthesis.</text>
</comment>
<reference evidence="8 9" key="1">
    <citation type="submission" date="2020-02" db="EMBL/GenBank/DDBJ databases">
        <title>Whole genome PO2S7.</title>
        <authorList>
            <person name="Singha K.M."/>
        </authorList>
    </citation>
    <scope>NUCLEOTIDE SEQUENCE [LARGE SCALE GENOMIC DNA]</scope>
    <source>
        <strain evidence="8 9">PO2S7</strain>
    </source>
</reference>
<feature type="transmembrane region" description="Helical" evidence="6">
    <location>
        <begin position="12"/>
        <end position="34"/>
    </location>
</feature>
<keyword evidence="4" id="KW-0342">GTP-binding</keyword>